<feature type="transmembrane region" description="Helical" evidence="1">
    <location>
        <begin position="179"/>
        <end position="203"/>
    </location>
</feature>
<dbReference type="Proteomes" id="UP000035444">
    <property type="component" value="Unassembled WGS sequence"/>
</dbReference>
<dbReference type="STRING" id="1489064.WH96_03245"/>
<protein>
    <submittedName>
        <fullName evidence="2">Uncharacterized protein</fullName>
    </submittedName>
</protein>
<evidence type="ECO:0000313" key="2">
    <source>
        <dbReference type="EMBL" id="KLN62515.1"/>
    </source>
</evidence>
<dbReference type="EMBL" id="LAQL01000002">
    <property type="protein sequence ID" value="KLN62515.1"/>
    <property type="molecule type" value="Genomic_DNA"/>
</dbReference>
<organism evidence="2 3">
    <name type="scientific">Kiloniella spongiae</name>
    <dbReference type="NCBI Taxonomy" id="1489064"/>
    <lineage>
        <taxon>Bacteria</taxon>
        <taxon>Pseudomonadati</taxon>
        <taxon>Pseudomonadota</taxon>
        <taxon>Alphaproteobacteria</taxon>
        <taxon>Rhodospirillales</taxon>
        <taxon>Kiloniellaceae</taxon>
        <taxon>Kiloniella</taxon>
    </lineage>
</organism>
<evidence type="ECO:0000313" key="3">
    <source>
        <dbReference type="Proteomes" id="UP000035444"/>
    </source>
</evidence>
<dbReference type="AlphaFoldDB" id="A0A0H2N0U3"/>
<keyword evidence="3" id="KW-1185">Reference proteome</keyword>
<reference evidence="2 3" key="1">
    <citation type="submission" date="2015-03" db="EMBL/GenBank/DDBJ databases">
        <title>Genome Sequence of Kiloniella spongiae MEBiC09566, isolated from a marine sponge.</title>
        <authorList>
            <person name="Shao Z."/>
            <person name="Wang L."/>
            <person name="Li X."/>
        </authorList>
    </citation>
    <scope>NUCLEOTIDE SEQUENCE [LARGE SCALE GENOMIC DNA]</scope>
    <source>
        <strain evidence="2 3">MEBiC09566</strain>
    </source>
</reference>
<gene>
    <name evidence="2" type="ORF">WH96_03245</name>
</gene>
<name>A0A0H2N0U3_9PROT</name>
<keyword evidence="1" id="KW-0472">Membrane</keyword>
<keyword evidence="1" id="KW-0812">Transmembrane</keyword>
<keyword evidence="1" id="KW-1133">Transmembrane helix</keyword>
<accession>A0A0H2N0U3</accession>
<comment type="caution">
    <text evidence="2">The sequence shown here is derived from an EMBL/GenBank/DDBJ whole genome shotgun (WGS) entry which is preliminary data.</text>
</comment>
<evidence type="ECO:0000256" key="1">
    <source>
        <dbReference type="SAM" id="Phobius"/>
    </source>
</evidence>
<sequence>MPQIIVLEHCVDNEKRLKAQKTKTVKQCVYTVFDLIRTSVCIFGSNMRGGALAGGGGAGRSWDISDSSTQLSAIAKRVWYRKGSLTGRGARVTEANEQAGHDRSSVLSIGWPSSSEFSERTLSPVGVQITKTSSELISGFCGGLAQLCSSGIRICKHRDIIAVNAKNARRDKKRGEKPLFFVVALFTFFLTRCSVLNVVVVGLKMREKRSFNQSKIIFTCDFKQY</sequence>
<proteinExistence type="predicted"/>